<dbReference type="InterPro" id="IPR002933">
    <property type="entry name" value="Peptidase_M20"/>
</dbReference>
<evidence type="ECO:0000313" key="5">
    <source>
        <dbReference type="Proteomes" id="UP000002027"/>
    </source>
</evidence>
<dbReference type="PANTHER" id="PTHR11014:SF63">
    <property type="entry name" value="METALLOPEPTIDASE, PUTATIVE (AFU_ORTHOLOGUE AFUA_6G09600)-RELATED"/>
    <property type="match status" value="1"/>
</dbReference>
<dbReference type="InterPro" id="IPR036264">
    <property type="entry name" value="Bact_exopeptidase_dim_dom"/>
</dbReference>
<dbReference type="EMBL" id="CP001824">
    <property type="protein sequence ID" value="ACZ40042.1"/>
    <property type="molecule type" value="Genomic_DNA"/>
</dbReference>
<dbReference type="KEGG" id="sti:Sthe_2628"/>
<dbReference type="RefSeq" id="WP_012873080.1">
    <property type="nucleotide sequence ID" value="NC_013524.1"/>
</dbReference>
<dbReference type="Gene3D" id="3.30.70.360">
    <property type="match status" value="1"/>
</dbReference>
<dbReference type="SUPFAM" id="SSF53187">
    <property type="entry name" value="Zn-dependent exopeptidases"/>
    <property type="match status" value="1"/>
</dbReference>
<dbReference type="InterPro" id="IPR011650">
    <property type="entry name" value="Peptidase_M20_dimer"/>
</dbReference>
<dbReference type="Proteomes" id="UP000002027">
    <property type="component" value="Chromosome 2"/>
</dbReference>
<dbReference type="Pfam" id="PF01546">
    <property type="entry name" value="Peptidase_M20"/>
    <property type="match status" value="1"/>
</dbReference>
<accession>D1C899</accession>
<dbReference type="InterPro" id="IPR017439">
    <property type="entry name" value="Amidohydrolase"/>
</dbReference>
<reference evidence="4 5" key="2">
    <citation type="journal article" date="2010" name="Stand. Genomic Sci.">
        <title>Complete genome sequence of Desulfohalobium retbaense type strain (HR(100)).</title>
        <authorList>
            <person name="Spring S."/>
            <person name="Nolan M."/>
            <person name="Lapidus A."/>
            <person name="Glavina Del Rio T."/>
            <person name="Copeland A."/>
            <person name="Tice H."/>
            <person name="Cheng J.F."/>
            <person name="Lucas S."/>
            <person name="Land M."/>
            <person name="Chen F."/>
            <person name="Bruce D."/>
            <person name="Goodwin L."/>
            <person name="Pitluck S."/>
            <person name="Ivanova N."/>
            <person name="Mavromatis K."/>
            <person name="Mikhailova N."/>
            <person name="Pati A."/>
            <person name="Chen A."/>
            <person name="Palaniappan K."/>
            <person name="Hauser L."/>
            <person name="Chang Y.J."/>
            <person name="Jeffries C.D."/>
            <person name="Munk C."/>
            <person name="Kiss H."/>
            <person name="Chain P."/>
            <person name="Han C."/>
            <person name="Brettin T."/>
            <person name="Detter J.C."/>
            <person name="Schuler E."/>
            <person name="Goker M."/>
            <person name="Rohde M."/>
            <person name="Bristow J."/>
            <person name="Eisen J.A."/>
            <person name="Markowitz V."/>
            <person name="Hugenholtz P."/>
            <person name="Kyrpides N.C."/>
            <person name="Klenk H.P."/>
        </authorList>
    </citation>
    <scope>NUCLEOTIDE SEQUENCE [LARGE SCALE GENOMIC DNA]</scope>
    <source>
        <strain evidence="5">ATCC 49802 / DSM 20745 / S 6022</strain>
    </source>
</reference>
<dbReference type="SUPFAM" id="SSF55031">
    <property type="entry name" value="Bacterial exopeptidase dimerisation domain"/>
    <property type="match status" value="1"/>
</dbReference>
<sequence>MIPIDRIQVTPELDAWLRETRRYLHMNPELSLQETNTARFVAGHLRELGIEHRTGVGGDGRSLFMSREALAAAGVEPGPTTGGTGVVGLIRGRRPGKTVLLRADMDALPIEEENDVPYRSTRPGVMHACGHDVHTTILLGVAEILNGLRDEFDGTVKLMFQPAEEGPGGAIAMIHDGVLDDPPVDAAIALHVGVDCEPGQIAVSPGPATAAADTVKIEVTGRGGHAAAPHNAVDTVVVAAHILIALQTIVSREVSPLESAVVTFGAIHSGSANNVIPQTAVLEGTVRTYTAAVRDHIERRIAEIASGVASAMRAEAKTTYLRGYPPMYNDPAVTEIVRSAAAEVLGAENVLDRAPLMAGEDMAFIAERVPTCMFGLGVRNTERGIVYPPHHPRFDADEDALAVGVKTMVAAALRYLGS</sequence>
<evidence type="ECO:0000259" key="3">
    <source>
        <dbReference type="Pfam" id="PF07687"/>
    </source>
</evidence>
<dbReference type="GO" id="GO:0046872">
    <property type="term" value="F:metal ion binding"/>
    <property type="evidence" value="ECO:0007669"/>
    <property type="project" value="UniProtKB-KW"/>
</dbReference>
<proteinExistence type="predicted"/>
<dbReference type="OrthoDB" id="9776731at2"/>
<name>D1C899_SPHTD</name>
<dbReference type="PIRSF" id="PIRSF005962">
    <property type="entry name" value="Pept_M20D_amidohydro"/>
    <property type="match status" value="1"/>
</dbReference>
<keyword evidence="2" id="KW-0479">Metal-binding</keyword>
<dbReference type="AlphaFoldDB" id="D1C899"/>
<keyword evidence="1 4" id="KW-0378">Hydrolase</keyword>
<dbReference type="GO" id="GO:0019877">
    <property type="term" value="P:diaminopimelate biosynthetic process"/>
    <property type="evidence" value="ECO:0007669"/>
    <property type="project" value="UniProtKB-ARBA"/>
</dbReference>
<comment type="cofactor">
    <cofactor evidence="2">
        <name>Mn(2+)</name>
        <dbReference type="ChEBI" id="CHEBI:29035"/>
    </cofactor>
    <text evidence="2">The Mn(2+) ion enhances activity.</text>
</comment>
<feature type="binding site" evidence="2">
    <location>
        <position position="165"/>
    </location>
    <ligand>
        <name>Mn(2+)</name>
        <dbReference type="ChEBI" id="CHEBI:29035"/>
        <label>2</label>
    </ligand>
</feature>
<dbReference type="InParanoid" id="D1C899"/>
<feature type="binding site" evidence="2">
    <location>
        <position position="131"/>
    </location>
    <ligand>
        <name>Mn(2+)</name>
        <dbReference type="ChEBI" id="CHEBI:29035"/>
        <label>2</label>
    </ligand>
</feature>
<dbReference type="Gene3D" id="3.40.630.10">
    <property type="entry name" value="Zn peptidases"/>
    <property type="match status" value="1"/>
</dbReference>
<dbReference type="PANTHER" id="PTHR11014">
    <property type="entry name" value="PEPTIDASE M20 FAMILY MEMBER"/>
    <property type="match status" value="1"/>
</dbReference>
<keyword evidence="5" id="KW-1185">Reference proteome</keyword>
<evidence type="ECO:0000256" key="1">
    <source>
        <dbReference type="ARBA" id="ARBA00022801"/>
    </source>
</evidence>
<dbReference type="GO" id="GO:0050118">
    <property type="term" value="F:N-acetyldiaminopimelate deacetylase activity"/>
    <property type="evidence" value="ECO:0007669"/>
    <property type="project" value="UniProtKB-ARBA"/>
</dbReference>
<dbReference type="EC" id="3.5.1.32" evidence="4"/>
<protein>
    <submittedName>
        <fullName evidence="4">Amidohydrolase</fullName>
        <ecNumber evidence="4">3.5.1.32</ecNumber>
    </submittedName>
</protein>
<dbReference type="Pfam" id="PF07687">
    <property type="entry name" value="M20_dimer"/>
    <property type="match status" value="1"/>
</dbReference>
<evidence type="ECO:0000256" key="2">
    <source>
        <dbReference type="PIRSR" id="PIRSR005962-1"/>
    </source>
</evidence>
<feature type="domain" description="Peptidase M20 dimerisation" evidence="3">
    <location>
        <begin position="214"/>
        <end position="306"/>
    </location>
</feature>
<feature type="binding site" evidence="2">
    <location>
        <position position="191"/>
    </location>
    <ligand>
        <name>Mn(2+)</name>
        <dbReference type="ChEBI" id="CHEBI:29035"/>
        <label>2</label>
    </ligand>
</feature>
<organism evidence="4 5">
    <name type="scientific">Sphaerobacter thermophilus (strain ATCC 49802 / DSM 20745 / KCCM 41009 / NCIMB 13125 / S 6022)</name>
    <dbReference type="NCBI Taxonomy" id="479434"/>
    <lineage>
        <taxon>Bacteria</taxon>
        <taxon>Pseudomonadati</taxon>
        <taxon>Thermomicrobiota</taxon>
        <taxon>Thermomicrobia</taxon>
        <taxon>Sphaerobacterales</taxon>
        <taxon>Sphaerobacterineae</taxon>
        <taxon>Sphaerobacteraceae</taxon>
        <taxon>Sphaerobacter</taxon>
    </lineage>
</organism>
<dbReference type="eggNOG" id="COG1473">
    <property type="taxonomic scope" value="Bacteria"/>
</dbReference>
<keyword evidence="2" id="KW-0464">Manganese</keyword>
<reference evidence="5" key="1">
    <citation type="submission" date="2009-11" db="EMBL/GenBank/DDBJ databases">
        <title>The complete chromosome 2 of Sphaerobacter thermophilus DSM 20745.</title>
        <authorList>
            <person name="Lucas S."/>
            <person name="Copeland A."/>
            <person name="Lapidus A."/>
            <person name="Glavina del Rio T."/>
            <person name="Dalin E."/>
            <person name="Tice H."/>
            <person name="Bruce D."/>
            <person name="Goodwin L."/>
            <person name="Pitluck S."/>
            <person name="Kyrpides N."/>
            <person name="Mavromatis K."/>
            <person name="Ivanova N."/>
            <person name="Mikhailova N."/>
            <person name="LaButti K.M."/>
            <person name="Clum A."/>
            <person name="Sun H.I."/>
            <person name="Brettin T."/>
            <person name="Detter J.C."/>
            <person name="Han C."/>
            <person name="Larimer F."/>
            <person name="Land M."/>
            <person name="Hauser L."/>
            <person name="Markowitz V."/>
            <person name="Cheng J.F."/>
            <person name="Hugenholtz P."/>
            <person name="Woyke T."/>
            <person name="Wu D."/>
            <person name="Steenblock K."/>
            <person name="Schneider S."/>
            <person name="Pukall R."/>
            <person name="Goeker M."/>
            <person name="Klenk H.P."/>
            <person name="Eisen J.A."/>
        </authorList>
    </citation>
    <scope>NUCLEOTIDE SEQUENCE [LARGE SCALE GENOMIC DNA]</scope>
    <source>
        <strain evidence="5">ATCC 49802 / DSM 20745 / S 6022</strain>
    </source>
</reference>
<dbReference type="GO" id="GO:0047980">
    <property type="term" value="F:hippurate hydrolase activity"/>
    <property type="evidence" value="ECO:0007669"/>
    <property type="project" value="UniProtKB-EC"/>
</dbReference>
<dbReference type="NCBIfam" id="TIGR01891">
    <property type="entry name" value="amidohydrolases"/>
    <property type="match status" value="1"/>
</dbReference>
<dbReference type="HOGENOM" id="CLU_023257_0_1_0"/>
<dbReference type="STRING" id="479434.Sthe_2628"/>
<feature type="binding site" evidence="2">
    <location>
        <position position="390"/>
    </location>
    <ligand>
        <name>Mn(2+)</name>
        <dbReference type="ChEBI" id="CHEBI:29035"/>
        <label>2</label>
    </ligand>
</feature>
<gene>
    <name evidence="4" type="ordered locus">Sthe_2628</name>
</gene>
<dbReference type="FunCoup" id="D1C899">
    <property type="interactions" value="190"/>
</dbReference>
<dbReference type="FunFam" id="3.30.70.360:FF:000001">
    <property type="entry name" value="N-acetyldiaminopimelate deacetylase"/>
    <property type="match status" value="1"/>
</dbReference>
<evidence type="ECO:0000313" key="4">
    <source>
        <dbReference type="EMBL" id="ACZ40042.1"/>
    </source>
</evidence>
<feature type="binding site" evidence="2">
    <location>
        <position position="129"/>
    </location>
    <ligand>
        <name>Mn(2+)</name>
        <dbReference type="ChEBI" id="CHEBI:29035"/>
        <label>2</label>
    </ligand>
</feature>